<evidence type="ECO:0000313" key="1">
    <source>
        <dbReference type="EMBL" id="TWT29443.1"/>
    </source>
</evidence>
<accession>A0A5C5UV46</accession>
<keyword evidence="2" id="KW-1185">Reference proteome</keyword>
<dbReference type="EMBL" id="SJPF01000008">
    <property type="protein sequence ID" value="TWT29443.1"/>
    <property type="molecule type" value="Genomic_DNA"/>
</dbReference>
<comment type="caution">
    <text evidence="1">The sequence shown here is derived from an EMBL/GenBank/DDBJ whole genome shotgun (WGS) entry which is preliminary data.</text>
</comment>
<protein>
    <submittedName>
        <fullName evidence="1">Uncharacterized protein</fullName>
    </submittedName>
</protein>
<proteinExistence type="predicted"/>
<organism evidence="1 2">
    <name type="scientific">Blastopirellula retiformator</name>
    <dbReference type="NCBI Taxonomy" id="2527970"/>
    <lineage>
        <taxon>Bacteria</taxon>
        <taxon>Pseudomonadati</taxon>
        <taxon>Planctomycetota</taxon>
        <taxon>Planctomycetia</taxon>
        <taxon>Pirellulales</taxon>
        <taxon>Pirellulaceae</taxon>
        <taxon>Blastopirellula</taxon>
    </lineage>
</organism>
<sequence>MVFCCPSRRGPMLSCEETLQNGGNNPVIGMVGDYAANCRTGSND</sequence>
<evidence type="ECO:0000313" key="2">
    <source>
        <dbReference type="Proteomes" id="UP000318878"/>
    </source>
</evidence>
<dbReference type="AlphaFoldDB" id="A0A5C5UV46"/>
<dbReference type="Proteomes" id="UP000318878">
    <property type="component" value="Unassembled WGS sequence"/>
</dbReference>
<name>A0A5C5UV46_9BACT</name>
<reference evidence="1 2" key="1">
    <citation type="submission" date="2019-02" db="EMBL/GenBank/DDBJ databases">
        <title>Deep-cultivation of Planctomycetes and their phenomic and genomic characterization uncovers novel biology.</title>
        <authorList>
            <person name="Wiegand S."/>
            <person name="Jogler M."/>
            <person name="Boedeker C."/>
            <person name="Pinto D."/>
            <person name="Vollmers J."/>
            <person name="Rivas-Marin E."/>
            <person name="Kohn T."/>
            <person name="Peeters S.H."/>
            <person name="Heuer A."/>
            <person name="Rast P."/>
            <person name="Oberbeckmann S."/>
            <person name="Bunk B."/>
            <person name="Jeske O."/>
            <person name="Meyerdierks A."/>
            <person name="Storesund J.E."/>
            <person name="Kallscheuer N."/>
            <person name="Luecker S."/>
            <person name="Lage O.M."/>
            <person name="Pohl T."/>
            <person name="Merkel B.J."/>
            <person name="Hornburger P."/>
            <person name="Mueller R.-W."/>
            <person name="Bruemmer F."/>
            <person name="Labrenz M."/>
            <person name="Spormann A.M."/>
            <person name="Op Den Camp H."/>
            <person name="Overmann J."/>
            <person name="Amann R."/>
            <person name="Jetten M.S.M."/>
            <person name="Mascher T."/>
            <person name="Medema M.H."/>
            <person name="Devos D.P."/>
            <person name="Kaster A.-K."/>
            <person name="Ovreas L."/>
            <person name="Rohde M."/>
            <person name="Galperin M.Y."/>
            <person name="Jogler C."/>
        </authorList>
    </citation>
    <scope>NUCLEOTIDE SEQUENCE [LARGE SCALE GENOMIC DNA]</scope>
    <source>
        <strain evidence="1 2">Enr8</strain>
    </source>
</reference>
<gene>
    <name evidence="1" type="ORF">Enr8_49590</name>
</gene>